<comment type="function">
    <text evidence="3">Catalyzes the conversion of (8S)-3',8-cyclo-7,8-dihydroguanosine 5'-triphosphate to cyclic pyranopterin monophosphate (cPMP).</text>
</comment>
<evidence type="ECO:0000313" key="6">
    <source>
        <dbReference type="Proteomes" id="UP000320766"/>
    </source>
</evidence>
<dbReference type="Pfam" id="PF01967">
    <property type="entry name" value="MoaC"/>
    <property type="match status" value="1"/>
</dbReference>
<dbReference type="InterPro" id="IPR036522">
    <property type="entry name" value="MoaC_sf"/>
</dbReference>
<feature type="binding site" evidence="3">
    <location>
        <begin position="66"/>
        <end position="68"/>
    </location>
    <ligand>
        <name>substrate</name>
    </ligand>
</feature>
<dbReference type="HAMAP" id="MF_01224_A">
    <property type="entry name" value="MoaC_A"/>
    <property type="match status" value="1"/>
</dbReference>
<sequence>MDKIRMIDIGGKKEVKRRAMAFGKIYLKESTIEAIKEGRIEKGNVLATAKVSGIMAVKRTSDTIPLCHPIPITNVEINFELDERFIRIKVLVESLGRTGVEMEALHGVNISLLTIWDMVKSVEKDENGQYPETEISDIKVVYKEKDV</sequence>
<dbReference type="CDD" id="cd01419">
    <property type="entry name" value="MoaC_A"/>
    <property type="match status" value="1"/>
</dbReference>
<dbReference type="UniPathway" id="UPA00344"/>
<keyword evidence="2 3" id="KW-0501">Molybdenum cofactor biosynthesis</keyword>
<comment type="pathway">
    <text evidence="1 3">Cofactor biosynthesis; molybdopterin biosynthesis.</text>
</comment>
<dbReference type="InterPro" id="IPR023047">
    <property type="entry name" value="Mo_CF_biosynth-C_arc"/>
</dbReference>
<dbReference type="InterPro" id="IPR050105">
    <property type="entry name" value="MoCo_biosynth_MoaA/MoaC"/>
</dbReference>
<dbReference type="GO" id="GO:0006777">
    <property type="term" value="P:Mo-molybdopterin cofactor biosynthetic process"/>
    <property type="evidence" value="ECO:0007669"/>
    <property type="project" value="UniProtKB-UniRule"/>
</dbReference>
<dbReference type="Gene3D" id="3.30.70.640">
    <property type="entry name" value="Molybdopterin cofactor biosynthesis C (MoaC) domain"/>
    <property type="match status" value="1"/>
</dbReference>
<reference evidence="5 6" key="1">
    <citation type="journal article" date="2019" name="Nat. Microbiol.">
        <title>Wide diversity of methane and short-chain alkane metabolisms in uncultured archaea.</title>
        <authorList>
            <person name="Borrel G."/>
            <person name="Adam P.S."/>
            <person name="McKay L.J."/>
            <person name="Chen L.X."/>
            <person name="Sierra-Garcia I.N."/>
            <person name="Sieber C.M."/>
            <person name="Letourneur Q."/>
            <person name="Ghozlane A."/>
            <person name="Andersen G.L."/>
            <person name="Li W.J."/>
            <person name="Hallam S.J."/>
            <person name="Muyzer G."/>
            <person name="de Oliveira V.M."/>
            <person name="Inskeep W.P."/>
            <person name="Banfield J.F."/>
            <person name="Gribaldo S."/>
        </authorList>
    </citation>
    <scope>NUCLEOTIDE SEQUENCE [LARGE SCALE GENOMIC DNA]</scope>
    <source>
        <strain evidence="5">NM1b</strain>
    </source>
</reference>
<dbReference type="EC" id="4.6.1.17" evidence="3"/>
<dbReference type="AlphaFoldDB" id="A0A520KVW8"/>
<feature type="binding site" evidence="3">
    <location>
        <begin position="102"/>
        <end position="103"/>
    </location>
    <ligand>
        <name>substrate</name>
    </ligand>
</feature>
<dbReference type="InterPro" id="IPR023045">
    <property type="entry name" value="MoaC"/>
</dbReference>
<evidence type="ECO:0000259" key="4">
    <source>
        <dbReference type="Pfam" id="PF01967"/>
    </source>
</evidence>
<comment type="similarity">
    <text evidence="3">Belongs to the MoaC family.</text>
</comment>
<organism evidence="5 6">
    <name type="scientific">Candidatus Methanolliviera hydrocarbonicum</name>
    <dbReference type="NCBI Taxonomy" id="2491085"/>
    <lineage>
        <taxon>Archaea</taxon>
        <taxon>Methanobacteriati</taxon>
        <taxon>Methanobacteriota</taxon>
        <taxon>Candidatus Methanoliparia</taxon>
        <taxon>Candidatus Methanoliparales</taxon>
        <taxon>Candidatus Methanollivieraceae</taxon>
        <taxon>Candidatus Methanolliviera</taxon>
    </lineage>
</organism>
<proteinExistence type="inferred from homology"/>
<comment type="subunit">
    <text evidence="3">Homohexamer; trimer of dimers.</text>
</comment>
<evidence type="ECO:0000256" key="2">
    <source>
        <dbReference type="ARBA" id="ARBA00023150"/>
    </source>
</evidence>
<evidence type="ECO:0000256" key="1">
    <source>
        <dbReference type="ARBA" id="ARBA00005046"/>
    </source>
</evidence>
<comment type="caution">
    <text evidence="5">The sequence shown here is derived from an EMBL/GenBank/DDBJ whole genome shotgun (WGS) entry which is preliminary data.</text>
</comment>
<dbReference type="EMBL" id="RXIL01000107">
    <property type="protein sequence ID" value="RZN68437.1"/>
    <property type="molecule type" value="Genomic_DNA"/>
</dbReference>
<dbReference type="NCBIfam" id="NF008999">
    <property type="entry name" value="PRK12343.1"/>
    <property type="match status" value="1"/>
</dbReference>
<protein>
    <recommendedName>
        <fullName evidence="3">Probable cyclic pyranopterin monophosphate synthase</fullName>
        <ecNumber evidence="3">4.6.1.17</ecNumber>
    </recommendedName>
    <alternativeName>
        <fullName evidence="3">Molybdenum cofactor biosynthesis protein C</fullName>
    </alternativeName>
</protein>
<feature type="active site" evidence="3">
    <location>
        <position position="117"/>
    </location>
</feature>
<gene>
    <name evidence="3 5" type="primary">moaC</name>
    <name evidence="5" type="ORF">EF807_05895</name>
</gene>
<feature type="domain" description="Molybdopterin cofactor biosynthesis C (MoaC)" evidence="4">
    <location>
        <begin position="6"/>
        <end position="145"/>
    </location>
</feature>
<evidence type="ECO:0000313" key="5">
    <source>
        <dbReference type="EMBL" id="RZN68437.1"/>
    </source>
</evidence>
<dbReference type="PANTHER" id="PTHR22960">
    <property type="entry name" value="MOLYBDOPTERIN COFACTOR SYNTHESIS PROTEIN A"/>
    <property type="match status" value="1"/>
</dbReference>
<dbReference type="SUPFAM" id="SSF55040">
    <property type="entry name" value="Molybdenum cofactor biosynthesis protein C, MoaC"/>
    <property type="match status" value="1"/>
</dbReference>
<name>A0A520KVW8_9EURY</name>
<keyword evidence="3 5" id="KW-0456">Lyase</keyword>
<dbReference type="GO" id="GO:0061799">
    <property type="term" value="F:cyclic pyranopterin monophosphate synthase activity"/>
    <property type="evidence" value="ECO:0007669"/>
    <property type="project" value="UniProtKB-UniRule"/>
</dbReference>
<comment type="catalytic activity">
    <reaction evidence="3">
        <text>(8S)-3',8-cyclo-7,8-dihydroguanosine 5'-triphosphate = cyclic pyranopterin phosphate + diphosphate</text>
        <dbReference type="Rhea" id="RHEA:49580"/>
        <dbReference type="ChEBI" id="CHEBI:33019"/>
        <dbReference type="ChEBI" id="CHEBI:59648"/>
        <dbReference type="ChEBI" id="CHEBI:131766"/>
        <dbReference type="EC" id="4.6.1.17"/>
    </reaction>
</comment>
<dbReference type="Proteomes" id="UP000320766">
    <property type="component" value="Unassembled WGS sequence"/>
</dbReference>
<evidence type="ECO:0000256" key="3">
    <source>
        <dbReference type="HAMAP-Rule" id="MF_01224"/>
    </source>
</evidence>
<dbReference type="GO" id="GO:0061798">
    <property type="term" value="F:GTP 3',8'-cyclase activity"/>
    <property type="evidence" value="ECO:0007669"/>
    <property type="project" value="TreeGrafter"/>
</dbReference>
<dbReference type="PANTHER" id="PTHR22960:SF0">
    <property type="entry name" value="MOLYBDENUM COFACTOR BIOSYNTHESIS PROTEIN 1"/>
    <property type="match status" value="1"/>
</dbReference>
<accession>A0A520KVW8</accession>
<dbReference type="InterPro" id="IPR002820">
    <property type="entry name" value="Mopterin_CF_biosynth-C_dom"/>
</dbReference>
<dbReference type="NCBIfam" id="TIGR00581">
    <property type="entry name" value="moaC"/>
    <property type="match status" value="1"/>
</dbReference>